<feature type="transmembrane region" description="Helical" evidence="1">
    <location>
        <begin position="84"/>
        <end position="102"/>
    </location>
</feature>
<dbReference type="Proteomes" id="UP001275315">
    <property type="component" value="Unassembled WGS sequence"/>
</dbReference>
<comment type="caution">
    <text evidence="2">The sequence shown here is derived from an EMBL/GenBank/DDBJ whole genome shotgun (WGS) entry which is preliminary data.</text>
</comment>
<keyword evidence="1" id="KW-0812">Transmembrane</keyword>
<dbReference type="PANTHER" id="PTHR37305:SF1">
    <property type="entry name" value="MEMBRANE PROTEIN"/>
    <property type="match status" value="1"/>
</dbReference>
<dbReference type="Pfam" id="PF12730">
    <property type="entry name" value="ABC2_membrane_4"/>
    <property type="match status" value="1"/>
</dbReference>
<feature type="transmembrane region" description="Helical" evidence="1">
    <location>
        <begin position="208"/>
        <end position="226"/>
    </location>
</feature>
<feature type="transmembrane region" description="Helical" evidence="1">
    <location>
        <begin position="256"/>
        <end position="277"/>
    </location>
</feature>
<reference evidence="2 3" key="1">
    <citation type="submission" date="2023-10" db="EMBL/GenBank/DDBJ databases">
        <title>Virgibacillus soli CC-YMP-6 genome.</title>
        <authorList>
            <person name="Miliotis G."/>
            <person name="Sengupta P."/>
            <person name="Hameed A."/>
            <person name="Chuvochina M."/>
            <person name="Mcdonagh F."/>
            <person name="Simpson A.C."/>
            <person name="Singh N.K."/>
            <person name="Rekha P.D."/>
            <person name="Raman K."/>
            <person name="Hugenholtz P."/>
            <person name="Venkateswaran K."/>
        </authorList>
    </citation>
    <scope>NUCLEOTIDE SEQUENCE [LARGE SCALE GENOMIC DNA]</scope>
    <source>
        <strain evidence="2 3">CC-YMP-6</strain>
    </source>
</reference>
<dbReference type="EMBL" id="JAWDIQ010000001">
    <property type="protein sequence ID" value="MDY0408994.1"/>
    <property type="molecule type" value="Genomic_DNA"/>
</dbReference>
<feature type="transmembrane region" description="Helical" evidence="1">
    <location>
        <begin position="128"/>
        <end position="149"/>
    </location>
</feature>
<sequence>MRLVEELRGAVATDNWKTTLTVENRLFIAIRKYKATGEDYPISEDDISYRLAMNHTLLDLGIRPEPENYSTAFPNYFKQVVDLFLNYGGFLIVLLVIGEIITREFENKSINLLFTLPLSRAKIIWSKYLSALIISIFTFSFIIAVGLMIGKLFGQEGTFAYPVLVEKEGHFYYLSTIHYIYFVVLLFTIMLLFVIALYIFYSFIFKHILAALSAMIATLLGGYQLGKWMNWEALSWVNPFQYTISKEAILYQNNHLFYQGIPITLLATLLLIVASIIRIKRNLN</sequence>
<name>A0ABU5CRJ3_9BACI</name>
<keyword evidence="1" id="KW-1133">Transmembrane helix</keyword>
<evidence type="ECO:0000313" key="2">
    <source>
        <dbReference type="EMBL" id="MDY0408994.1"/>
    </source>
</evidence>
<evidence type="ECO:0000313" key="3">
    <source>
        <dbReference type="Proteomes" id="UP001275315"/>
    </source>
</evidence>
<gene>
    <name evidence="2" type="ORF">RWD45_11050</name>
</gene>
<keyword evidence="3" id="KW-1185">Reference proteome</keyword>
<proteinExistence type="predicted"/>
<feature type="transmembrane region" description="Helical" evidence="1">
    <location>
        <begin position="179"/>
        <end position="201"/>
    </location>
</feature>
<organism evidence="2 3">
    <name type="scientific">Paracerasibacillus soli</name>
    <dbReference type="NCBI Taxonomy" id="480284"/>
    <lineage>
        <taxon>Bacteria</taxon>
        <taxon>Bacillati</taxon>
        <taxon>Bacillota</taxon>
        <taxon>Bacilli</taxon>
        <taxon>Bacillales</taxon>
        <taxon>Bacillaceae</taxon>
        <taxon>Paracerasibacillus</taxon>
    </lineage>
</organism>
<evidence type="ECO:0000256" key="1">
    <source>
        <dbReference type="SAM" id="Phobius"/>
    </source>
</evidence>
<accession>A0ABU5CRJ3</accession>
<keyword evidence="1" id="KW-0472">Membrane</keyword>
<dbReference type="RefSeq" id="WP_320379692.1">
    <property type="nucleotide sequence ID" value="NZ_JAWDIQ010000001.1"/>
</dbReference>
<protein>
    <submittedName>
        <fullName evidence="2">ABC transporter permease</fullName>
    </submittedName>
</protein>
<dbReference type="PANTHER" id="PTHR37305">
    <property type="entry name" value="INTEGRAL MEMBRANE PROTEIN-RELATED"/>
    <property type="match status" value="1"/>
</dbReference>